<accession>A0A6A4Q0N0</accession>
<feature type="compositionally biased region" description="Basic and acidic residues" evidence="6">
    <location>
        <begin position="76"/>
        <end position="92"/>
    </location>
</feature>
<dbReference type="Proteomes" id="UP000447434">
    <property type="component" value="Chromosome 9"/>
</dbReference>
<dbReference type="InterPro" id="IPR040023">
    <property type="entry name" value="WBP4"/>
</dbReference>
<proteinExistence type="predicted"/>
<dbReference type="GO" id="GO:0008270">
    <property type="term" value="F:zinc ion binding"/>
    <property type="evidence" value="ECO:0007669"/>
    <property type="project" value="UniProtKB-KW"/>
</dbReference>
<feature type="domain" description="Matrin-type" evidence="7">
    <location>
        <begin position="11"/>
        <end position="42"/>
    </location>
</feature>
<dbReference type="Pfam" id="PF17780">
    <property type="entry name" value="OCRE"/>
    <property type="match status" value="1"/>
</dbReference>
<evidence type="ECO:0000256" key="3">
    <source>
        <dbReference type="ARBA" id="ARBA00022771"/>
    </source>
</evidence>
<dbReference type="PROSITE" id="PS50171">
    <property type="entry name" value="ZF_MATRIN"/>
    <property type="match status" value="1"/>
</dbReference>
<keyword evidence="5" id="KW-0539">Nucleus</keyword>
<organism evidence="8 9">
    <name type="scientific">Lupinus albus</name>
    <name type="common">White lupine</name>
    <name type="synonym">Lupinus termis</name>
    <dbReference type="NCBI Taxonomy" id="3870"/>
    <lineage>
        <taxon>Eukaryota</taxon>
        <taxon>Viridiplantae</taxon>
        <taxon>Streptophyta</taxon>
        <taxon>Embryophyta</taxon>
        <taxon>Tracheophyta</taxon>
        <taxon>Spermatophyta</taxon>
        <taxon>Magnoliopsida</taxon>
        <taxon>eudicotyledons</taxon>
        <taxon>Gunneridae</taxon>
        <taxon>Pentapetalae</taxon>
        <taxon>rosids</taxon>
        <taxon>fabids</taxon>
        <taxon>Fabales</taxon>
        <taxon>Fabaceae</taxon>
        <taxon>Papilionoideae</taxon>
        <taxon>50 kb inversion clade</taxon>
        <taxon>genistoids sensu lato</taxon>
        <taxon>core genistoids</taxon>
        <taxon>Genisteae</taxon>
        <taxon>Lupinus</taxon>
    </lineage>
</organism>
<comment type="subcellular location">
    <subcellularLocation>
        <location evidence="1">Nucleus</location>
    </subcellularLocation>
</comment>
<evidence type="ECO:0000313" key="8">
    <source>
        <dbReference type="EMBL" id="KAE9607262.1"/>
    </source>
</evidence>
<evidence type="ECO:0000313" key="9">
    <source>
        <dbReference type="Proteomes" id="UP000447434"/>
    </source>
</evidence>
<dbReference type="Gene3D" id="3.30.160.60">
    <property type="entry name" value="Classic Zinc Finger"/>
    <property type="match status" value="1"/>
</dbReference>
<feature type="region of interest" description="Disordered" evidence="6">
    <location>
        <begin position="73"/>
        <end position="95"/>
    </location>
</feature>
<dbReference type="InterPro" id="IPR036236">
    <property type="entry name" value="Znf_C2H2_sf"/>
</dbReference>
<dbReference type="PANTHER" id="PTHR13173:SF10">
    <property type="entry name" value="WW DOMAIN-BINDING PROTEIN 4"/>
    <property type="match status" value="1"/>
</dbReference>
<dbReference type="GO" id="GO:0003723">
    <property type="term" value="F:RNA binding"/>
    <property type="evidence" value="ECO:0007669"/>
    <property type="project" value="TreeGrafter"/>
</dbReference>
<dbReference type="InterPro" id="IPR003604">
    <property type="entry name" value="Matrin/U1-like-C_Znf_C2H2"/>
</dbReference>
<dbReference type="PANTHER" id="PTHR13173">
    <property type="entry name" value="WW DOMAIN BINDING PROTEIN 4"/>
    <property type="match status" value="1"/>
</dbReference>
<sequence>MTEYWVSQGNKWCDFCKIYISNNPSSIRNHELGTRHKDSVSKRLAAMRKENAAKDKEQKETARAIEQIEAKAQNSYKKDKAKLEETRESHELDDQEWEYDSSSGYYYHKTNGFYYDPKSGFYYSDAIAKWVTQEEAYASSHFSSNAGHSGPTAKKALSTSQSKSVVNNVANKSGSGSSPGPVVRASLNPLRNVKAAPSSLAVGKRKRPDEKSKVISQEEKAALKAREAARKRVEEREKPLLGLYNKPY</sequence>
<evidence type="ECO:0000256" key="4">
    <source>
        <dbReference type="ARBA" id="ARBA00022833"/>
    </source>
</evidence>
<dbReference type="GO" id="GO:0000398">
    <property type="term" value="P:mRNA splicing, via spliceosome"/>
    <property type="evidence" value="ECO:0007669"/>
    <property type="project" value="InterPro"/>
</dbReference>
<feature type="compositionally biased region" description="Basic and acidic residues" evidence="6">
    <location>
        <begin position="207"/>
        <end position="216"/>
    </location>
</feature>
<dbReference type="GO" id="GO:0071011">
    <property type="term" value="C:precatalytic spliceosome"/>
    <property type="evidence" value="ECO:0007669"/>
    <property type="project" value="TreeGrafter"/>
</dbReference>
<dbReference type="InterPro" id="IPR041591">
    <property type="entry name" value="OCRE"/>
</dbReference>
<keyword evidence="3" id="KW-0863">Zinc-finger</keyword>
<feature type="compositionally biased region" description="Polar residues" evidence="6">
    <location>
        <begin position="157"/>
        <end position="172"/>
    </location>
</feature>
<dbReference type="Pfam" id="PF06220">
    <property type="entry name" value="zf-U1"/>
    <property type="match status" value="1"/>
</dbReference>
<gene>
    <name evidence="8" type="ORF">Lalb_Chr09g0328181</name>
</gene>
<dbReference type="AlphaFoldDB" id="A0A6A4Q0N0"/>
<evidence type="ECO:0000259" key="7">
    <source>
        <dbReference type="PROSITE" id="PS50171"/>
    </source>
</evidence>
<evidence type="ECO:0000256" key="5">
    <source>
        <dbReference type="ARBA" id="ARBA00023242"/>
    </source>
</evidence>
<evidence type="ECO:0000256" key="6">
    <source>
        <dbReference type="SAM" id="MobiDB-lite"/>
    </source>
</evidence>
<name>A0A6A4Q0N0_LUPAL</name>
<dbReference type="InterPro" id="IPR000690">
    <property type="entry name" value="Matrin/U1-C_Znf_C2H2"/>
</dbReference>
<dbReference type="InterPro" id="IPR013085">
    <property type="entry name" value="U1-CZ_Znf_C2H2"/>
</dbReference>
<keyword evidence="2" id="KW-0479">Metal-binding</keyword>
<dbReference type="OrthoDB" id="191651at2759"/>
<keyword evidence="9" id="KW-1185">Reference proteome</keyword>
<feature type="region of interest" description="Disordered" evidence="6">
    <location>
        <begin position="141"/>
        <end position="216"/>
    </location>
</feature>
<dbReference type="SUPFAM" id="SSF57667">
    <property type="entry name" value="beta-beta-alpha zinc fingers"/>
    <property type="match status" value="1"/>
</dbReference>
<dbReference type="SMART" id="SM00451">
    <property type="entry name" value="ZnF_U1"/>
    <property type="match status" value="1"/>
</dbReference>
<protein>
    <submittedName>
        <fullName evidence="8">Putative U1-C, C2H2-type zinc finger, Zinc finger C2H2-type</fullName>
    </submittedName>
</protein>
<reference evidence="9" key="1">
    <citation type="journal article" date="2020" name="Nat. Commun.">
        <title>Genome sequence of the cluster root forming white lupin.</title>
        <authorList>
            <person name="Hufnagel B."/>
            <person name="Marques A."/>
            <person name="Soriano A."/>
            <person name="Marques L."/>
            <person name="Divol F."/>
            <person name="Doumas P."/>
            <person name="Sallet E."/>
            <person name="Mancinotti D."/>
            <person name="Carrere S."/>
            <person name="Marande W."/>
            <person name="Arribat S."/>
            <person name="Keller J."/>
            <person name="Huneau C."/>
            <person name="Blein T."/>
            <person name="Aime D."/>
            <person name="Laguerre M."/>
            <person name="Taylor J."/>
            <person name="Schubert V."/>
            <person name="Nelson M."/>
            <person name="Geu-Flores F."/>
            <person name="Crespi M."/>
            <person name="Gallardo-Guerrero K."/>
            <person name="Delaux P.-M."/>
            <person name="Salse J."/>
            <person name="Berges H."/>
            <person name="Guyot R."/>
            <person name="Gouzy J."/>
            <person name="Peret B."/>
        </authorList>
    </citation>
    <scope>NUCLEOTIDE SEQUENCE [LARGE SCALE GENOMIC DNA]</scope>
    <source>
        <strain evidence="9">cv. Amiga</strain>
    </source>
</reference>
<comment type="caution">
    <text evidence="8">The sequence shown here is derived from an EMBL/GenBank/DDBJ whole genome shotgun (WGS) entry which is preliminary data.</text>
</comment>
<evidence type="ECO:0000256" key="2">
    <source>
        <dbReference type="ARBA" id="ARBA00022723"/>
    </source>
</evidence>
<keyword evidence="4" id="KW-0862">Zinc</keyword>
<dbReference type="EMBL" id="WOCE01000009">
    <property type="protein sequence ID" value="KAE9607262.1"/>
    <property type="molecule type" value="Genomic_DNA"/>
</dbReference>
<evidence type="ECO:0000256" key="1">
    <source>
        <dbReference type="ARBA" id="ARBA00004123"/>
    </source>
</evidence>